<proteinExistence type="predicted"/>
<keyword evidence="7" id="KW-1185">Reference proteome</keyword>
<dbReference type="RefSeq" id="WP_308863311.1">
    <property type="nucleotide sequence ID" value="NZ_JAVHUL010000006.1"/>
</dbReference>
<evidence type="ECO:0000259" key="5">
    <source>
        <dbReference type="Pfam" id="PF24827"/>
    </source>
</evidence>
<feature type="domain" description="Succinylglutamate desuccinylase/Aspartoacylase catalytic" evidence="5">
    <location>
        <begin position="18"/>
        <end position="136"/>
    </location>
</feature>
<name>A0ABU0ZZA7_9FLAO</name>
<comment type="cofactor">
    <cofactor evidence="1">
        <name>Zn(2+)</name>
        <dbReference type="ChEBI" id="CHEBI:29105"/>
    </cofactor>
</comment>
<gene>
    <name evidence="6" type="ORF">RBU60_03660</name>
</gene>
<dbReference type="PANTHER" id="PTHR15162:SF7">
    <property type="entry name" value="SUCCINYLGLUTAMATE DESUCCINYLASE"/>
    <property type="match status" value="1"/>
</dbReference>
<sequence>MKEKISRIIGKYTSNKKGPLLVVSAGIHGNEPSGVTALQKVFQELEKTKPEIKGTLIGVSGNLEALHQNKRYIDEDLNRTWTKENMQKGQVKTHEEKEMYEIVDVLKKYPESDFTKRYFMDCHTTSSDSAPYLSVQNVNDNDAWSRHFPTYIVRGFSDIITGDFDHYLSRTGLTGFVFEAGQHESKTSIENHEGMIWLCLKEACGLDLTQLSGYPTCVEDFTQKNAPAQKVFDIEYRHGIKDKDEFKMEPGFENFQEIKKGDLLAIQNGNELRSEWNARIFMPLYQAQGNDGFFVIKEEAN</sequence>
<keyword evidence="2" id="KW-0479">Metal-binding</keyword>
<evidence type="ECO:0000313" key="7">
    <source>
        <dbReference type="Proteomes" id="UP001230915"/>
    </source>
</evidence>
<dbReference type="Proteomes" id="UP001230915">
    <property type="component" value="Unassembled WGS sequence"/>
</dbReference>
<dbReference type="EMBL" id="JAVHUL010000006">
    <property type="protein sequence ID" value="MDQ7916660.1"/>
    <property type="molecule type" value="Genomic_DNA"/>
</dbReference>
<dbReference type="InterPro" id="IPR055438">
    <property type="entry name" value="AstE_AspA_cat"/>
</dbReference>
<evidence type="ECO:0000256" key="4">
    <source>
        <dbReference type="ARBA" id="ARBA00022833"/>
    </source>
</evidence>
<dbReference type="Pfam" id="PF24827">
    <property type="entry name" value="AstE_AspA_cat"/>
    <property type="match status" value="1"/>
</dbReference>
<evidence type="ECO:0000256" key="2">
    <source>
        <dbReference type="ARBA" id="ARBA00022723"/>
    </source>
</evidence>
<reference evidence="6 7" key="1">
    <citation type="submission" date="2023-08" db="EMBL/GenBank/DDBJ databases">
        <title>Mesonia sp. MT50, isolated from deep-sea sediment of the Mariana Trench.</title>
        <authorList>
            <person name="Fu H."/>
        </authorList>
    </citation>
    <scope>NUCLEOTIDE SEQUENCE [LARGE SCALE GENOMIC DNA]</scope>
    <source>
        <strain evidence="6 7">MT50</strain>
    </source>
</reference>
<accession>A0ABU0ZZA7</accession>
<dbReference type="SUPFAM" id="SSF53187">
    <property type="entry name" value="Zn-dependent exopeptidases"/>
    <property type="match status" value="1"/>
</dbReference>
<keyword evidence="3" id="KW-0378">Hydrolase</keyword>
<comment type="caution">
    <text evidence="6">The sequence shown here is derived from an EMBL/GenBank/DDBJ whole genome shotgun (WGS) entry which is preliminary data.</text>
</comment>
<evidence type="ECO:0000313" key="6">
    <source>
        <dbReference type="EMBL" id="MDQ7916660.1"/>
    </source>
</evidence>
<organism evidence="6 7">
    <name type="scientific">Mesonia profundi</name>
    <dbReference type="NCBI Taxonomy" id="3070998"/>
    <lineage>
        <taxon>Bacteria</taxon>
        <taxon>Pseudomonadati</taxon>
        <taxon>Bacteroidota</taxon>
        <taxon>Flavobacteriia</taxon>
        <taxon>Flavobacteriales</taxon>
        <taxon>Flavobacteriaceae</taxon>
        <taxon>Mesonia</taxon>
    </lineage>
</organism>
<dbReference type="PANTHER" id="PTHR15162">
    <property type="entry name" value="ASPARTOACYLASE"/>
    <property type="match status" value="1"/>
</dbReference>
<evidence type="ECO:0000256" key="1">
    <source>
        <dbReference type="ARBA" id="ARBA00001947"/>
    </source>
</evidence>
<dbReference type="InterPro" id="IPR050178">
    <property type="entry name" value="AspA/AstE_fam"/>
</dbReference>
<protein>
    <submittedName>
        <fullName evidence="6">Succinylglutamate desuccinylase/aspartoacylase family protein</fullName>
    </submittedName>
</protein>
<keyword evidence="4" id="KW-0862">Zinc</keyword>
<dbReference type="Gene3D" id="3.40.630.10">
    <property type="entry name" value="Zn peptidases"/>
    <property type="match status" value="1"/>
</dbReference>
<evidence type="ECO:0000256" key="3">
    <source>
        <dbReference type="ARBA" id="ARBA00022801"/>
    </source>
</evidence>